<dbReference type="OMA" id="CANRIPH"/>
<keyword evidence="15" id="KW-1185">Reference proteome</keyword>
<keyword evidence="8 11" id="KW-0547">Nucleotide-binding</keyword>
<dbReference type="InterPro" id="IPR014721">
    <property type="entry name" value="Ribsml_uS5_D2-typ_fold_subgr"/>
</dbReference>
<sequence length="296" mass="30497">MKAPSTSANLGSGFDVVAVAHDAYFAEAYASVGSGCGVHVRFKGFDPGSDNTVTRAFLKLFDLLGICRGVEVEVVNNIPVARGLGSSGASAVAALAAFLREAGMKVDPRIVVEAAGHGEAAAAGSPHFDNVAGAALGGAVVITSLNPLDFVKFSPRLTFVVGVPDVPPMPNKTKVMREVLPKSVEFKTYVKQISRVAALVSGFARSDPALVARGMADDVVEPARAPHVPGYSRVRKYVMEAGALAVAISGAGPAVVALVNEKEVDAVRSAVLRAYAEEGIKAEAKVAQIAEGALET</sequence>
<dbReference type="PANTHER" id="PTHR20861">
    <property type="entry name" value="HOMOSERINE/4-DIPHOSPHOCYTIDYL-2-C-METHYL-D-ERYTHRITOL KINASE"/>
    <property type="match status" value="1"/>
</dbReference>
<dbReference type="PRINTS" id="PR00958">
    <property type="entry name" value="HOMSERKINASE"/>
</dbReference>
<keyword evidence="6 11" id="KW-0808">Transferase</keyword>
<name>A0A7L4P5A4_9CREN</name>
<dbReference type="UniPathway" id="UPA00050">
    <property type="reaction ID" value="UER00064"/>
</dbReference>
<dbReference type="Gene3D" id="3.30.230.10">
    <property type="match status" value="1"/>
</dbReference>
<evidence type="ECO:0000256" key="4">
    <source>
        <dbReference type="ARBA" id="ARBA00017858"/>
    </source>
</evidence>
<feature type="domain" description="GHMP kinase N-terminal" evidence="12">
    <location>
        <begin position="51"/>
        <end position="138"/>
    </location>
</feature>
<dbReference type="SUPFAM" id="SSF55060">
    <property type="entry name" value="GHMP Kinase, C-terminal domain"/>
    <property type="match status" value="1"/>
</dbReference>
<dbReference type="AlphaFoldDB" id="A0A7L4P5A4"/>
<proteinExistence type="inferred from homology"/>
<dbReference type="Pfam" id="PF00288">
    <property type="entry name" value="GHMP_kinases_N"/>
    <property type="match status" value="1"/>
</dbReference>
<dbReference type="InterPro" id="IPR036554">
    <property type="entry name" value="GHMP_kinase_C_sf"/>
</dbReference>
<dbReference type="GeneID" id="5055587"/>
<organism evidence="14 15">
    <name type="scientific">Pyrobaculum arsenaticum</name>
    <dbReference type="NCBI Taxonomy" id="121277"/>
    <lineage>
        <taxon>Archaea</taxon>
        <taxon>Thermoproteota</taxon>
        <taxon>Thermoprotei</taxon>
        <taxon>Thermoproteales</taxon>
        <taxon>Thermoproteaceae</taxon>
        <taxon>Pyrobaculum</taxon>
    </lineage>
</organism>
<dbReference type="InterPro" id="IPR006203">
    <property type="entry name" value="GHMP_knse_ATP-bd_CS"/>
</dbReference>
<dbReference type="InterPro" id="IPR013750">
    <property type="entry name" value="GHMP_kinase_C_dom"/>
</dbReference>
<evidence type="ECO:0000256" key="11">
    <source>
        <dbReference type="HAMAP-Rule" id="MF_00384"/>
    </source>
</evidence>
<keyword evidence="10 11" id="KW-0067">ATP-binding</keyword>
<dbReference type="SUPFAM" id="SSF54211">
    <property type="entry name" value="Ribosomal protein S5 domain 2-like"/>
    <property type="match status" value="1"/>
</dbReference>
<evidence type="ECO:0000313" key="15">
    <source>
        <dbReference type="Proteomes" id="UP000554766"/>
    </source>
</evidence>
<reference evidence="14 15" key="1">
    <citation type="journal article" date="2020" name="Nat. Commun.">
        <title>The structures of two archaeal type IV pili illuminate evolutionary relationships.</title>
        <authorList>
            <person name="Wang F."/>
            <person name="Baquero D.P."/>
            <person name="Su Z."/>
            <person name="Beltran L.C."/>
            <person name="Prangishvili D."/>
            <person name="Krupovic M."/>
            <person name="Egelman E.H."/>
        </authorList>
    </citation>
    <scope>NUCLEOTIDE SEQUENCE [LARGE SCALE GENOMIC DNA]</scope>
    <source>
        <strain evidence="14 15">2GA</strain>
    </source>
</reference>
<keyword evidence="9 11" id="KW-0418">Kinase</keyword>
<evidence type="ECO:0000313" key="14">
    <source>
        <dbReference type="EMBL" id="NYR14411.1"/>
    </source>
</evidence>
<evidence type="ECO:0000256" key="3">
    <source>
        <dbReference type="ARBA" id="ARBA00012078"/>
    </source>
</evidence>
<dbReference type="HAMAP" id="MF_00384">
    <property type="entry name" value="Homoser_kinase"/>
    <property type="match status" value="1"/>
</dbReference>
<dbReference type="NCBIfam" id="TIGR00191">
    <property type="entry name" value="thrB"/>
    <property type="match status" value="1"/>
</dbReference>
<dbReference type="GO" id="GO:0005737">
    <property type="term" value="C:cytoplasm"/>
    <property type="evidence" value="ECO:0007669"/>
    <property type="project" value="UniProtKB-SubCell"/>
</dbReference>
<evidence type="ECO:0000259" key="12">
    <source>
        <dbReference type="Pfam" id="PF00288"/>
    </source>
</evidence>
<keyword evidence="7 11" id="KW-0791">Threonine biosynthesis</keyword>
<keyword evidence="5 11" id="KW-0028">Amino-acid biosynthesis</keyword>
<comment type="caution">
    <text evidence="14">The sequence shown here is derived from an EMBL/GenBank/DDBJ whole genome shotgun (WGS) entry which is preliminary data.</text>
</comment>
<evidence type="ECO:0000256" key="2">
    <source>
        <dbReference type="ARBA" id="ARBA00007370"/>
    </source>
</evidence>
<evidence type="ECO:0000256" key="5">
    <source>
        <dbReference type="ARBA" id="ARBA00022605"/>
    </source>
</evidence>
<keyword evidence="11" id="KW-0963">Cytoplasm</keyword>
<dbReference type="PANTHER" id="PTHR20861:SF1">
    <property type="entry name" value="HOMOSERINE KINASE"/>
    <property type="match status" value="1"/>
</dbReference>
<dbReference type="EMBL" id="JAAVJF010000001">
    <property type="protein sequence ID" value="NYR14411.1"/>
    <property type="molecule type" value="Genomic_DNA"/>
</dbReference>
<dbReference type="PIRSF" id="PIRSF000676">
    <property type="entry name" value="Homoser_kin"/>
    <property type="match status" value="1"/>
</dbReference>
<evidence type="ECO:0000256" key="7">
    <source>
        <dbReference type="ARBA" id="ARBA00022697"/>
    </source>
</evidence>
<dbReference type="GO" id="GO:0005524">
    <property type="term" value="F:ATP binding"/>
    <property type="evidence" value="ECO:0007669"/>
    <property type="project" value="UniProtKB-UniRule"/>
</dbReference>
<evidence type="ECO:0000256" key="9">
    <source>
        <dbReference type="ARBA" id="ARBA00022777"/>
    </source>
</evidence>
<dbReference type="InterPro" id="IPR006204">
    <property type="entry name" value="GHMP_kinase_N_dom"/>
</dbReference>
<dbReference type="InterPro" id="IPR000870">
    <property type="entry name" value="Homoserine_kinase"/>
</dbReference>
<comment type="subcellular location">
    <subcellularLocation>
        <location evidence="11">Cytoplasm</location>
    </subcellularLocation>
</comment>
<evidence type="ECO:0000256" key="1">
    <source>
        <dbReference type="ARBA" id="ARBA00005015"/>
    </source>
</evidence>
<evidence type="ECO:0000256" key="8">
    <source>
        <dbReference type="ARBA" id="ARBA00022741"/>
    </source>
</evidence>
<dbReference type="Proteomes" id="UP000554766">
    <property type="component" value="Unassembled WGS sequence"/>
</dbReference>
<dbReference type="InterPro" id="IPR020568">
    <property type="entry name" value="Ribosomal_Su5_D2-typ_SF"/>
</dbReference>
<dbReference type="EC" id="2.7.1.39" evidence="3 11"/>
<comment type="function">
    <text evidence="11">Catalyzes the ATP-dependent phosphorylation of L-homoserine to L-homoserine phosphate.</text>
</comment>
<dbReference type="NCBIfam" id="NF002288">
    <property type="entry name" value="PRK01212.1-4"/>
    <property type="match status" value="1"/>
</dbReference>
<feature type="binding site" evidence="11">
    <location>
        <begin position="79"/>
        <end position="89"/>
    </location>
    <ligand>
        <name>ATP</name>
        <dbReference type="ChEBI" id="CHEBI:30616"/>
    </ligand>
</feature>
<comment type="similarity">
    <text evidence="2 11">Belongs to the GHMP kinase family. Homoserine kinase subfamily.</text>
</comment>
<dbReference type="PROSITE" id="PS00627">
    <property type="entry name" value="GHMP_KINASES_ATP"/>
    <property type="match status" value="1"/>
</dbReference>
<gene>
    <name evidence="11" type="primary">thrB</name>
    <name evidence="14" type="ORF">HC235_00170</name>
</gene>
<evidence type="ECO:0000256" key="6">
    <source>
        <dbReference type="ARBA" id="ARBA00022679"/>
    </source>
</evidence>
<dbReference type="GO" id="GO:0004413">
    <property type="term" value="F:homoserine kinase activity"/>
    <property type="evidence" value="ECO:0007669"/>
    <property type="project" value="UniProtKB-UniRule"/>
</dbReference>
<evidence type="ECO:0000256" key="10">
    <source>
        <dbReference type="ARBA" id="ARBA00022840"/>
    </source>
</evidence>
<comment type="catalytic activity">
    <reaction evidence="11">
        <text>L-homoserine + ATP = O-phospho-L-homoserine + ADP + H(+)</text>
        <dbReference type="Rhea" id="RHEA:13985"/>
        <dbReference type="ChEBI" id="CHEBI:15378"/>
        <dbReference type="ChEBI" id="CHEBI:30616"/>
        <dbReference type="ChEBI" id="CHEBI:57476"/>
        <dbReference type="ChEBI" id="CHEBI:57590"/>
        <dbReference type="ChEBI" id="CHEBI:456216"/>
        <dbReference type="EC" id="2.7.1.39"/>
    </reaction>
</comment>
<evidence type="ECO:0000259" key="13">
    <source>
        <dbReference type="Pfam" id="PF08544"/>
    </source>
</evidence>
<dbReference type="GO" id="GO:0009088">
    <property type="term" value="P:threonine biosynthetic process"/>
    <property type="evidence" value="ECO:0007669"/>
    <property type="project" value="UniProtKB-UniRule"/>
</dbReference>
<comment type="pathway">
    <text evidence="1 11">Amino-acid biosynthesis; L-threonine biosynthesis; L-threonine from L-aspartate: step 4/5.</text>
</comment>
<dbReference type="Gene3D" id="3.30.70.890">
    <property type="entry name" value="GHMP kinase, C-terminal domain"/>
    <property type="match status" value="1"/>
</dbReference>
<protein>
    <recommendedName>
        <fullName evidence="4 11">Homoserine kinase</fullName>
        <shortName evidence="11">HK</shortName>
        <shortName evidence="11">HSK</shortName>
        <ecNumber evidence="3 11">2.7.1.39</ecNumber>
    </recommendedName>
</protein>
<dbReference type="RefSeq" id="WP_011900563.1">
    <property type="nucleotide sequence ID" value="NZ_JAAVJF010000001.1"/>
</dbReference>
<feature type="domain" description="GHMP kinase C-terminal" evidence="13">
    <location>
        <begin position="200"/>
        <end position="275"/>
    </location>
</feature>
<accession>A0A7L4P5A4</accession>
<dbReference type="Pfam" id="PF08544">
    <property type="entry name" value="GHMP_kinases_C"/>
    <property type="match status" value="1"/>
</dbReference>